<feature type="region of interest" description="Disordered" evidence="1">
    <location>
        <begin position="13"/>
        <end position="36"/>
    </location>
</feature>
<dbReference type="EMBL" id="ML978068">
    <property type="protein sequence ID" value="KAF2017676.1"/>
    <property type="molecule type" value="Genomic_DNA"/>
</dbReference>
<dbReference type="GeneID" id="54278722"/>
<keyword evidence="3" id="KW-1185">Reference proteome</keyword>
<sequence>MSLSARFDPLQLEDAEPYDEQLPDYEPATAPEYDGADYESPLYTYFLRQLDRRTQVFEPCGLGSGPAYQVSTRSNLQSLFNKKPEIEVTGTSQASICSIAFVNSGPYPWRPRARFSHMSSVGTTTFPMESLNFSDWTVCIEGLTFLWQLESRPMSLVLKEISAALIIARFTYSACGIDAACGAEIGDLTIFPDGLSVNLEGVERIICSLLVPIAHFRKMGKHYRNDEATRRNSWTIARLPPIVPRIAGYGQ</sequence>
<proteinExistence type="predicted"/>
<dbReference type="OrthoDB" id="3941101at2759"/>
<evidence type="ECO:0000256" key="1">
    <source>
        <dbReference type="SAM" id="MobiDB-lite"/>
    </source>
</evidence>
<protein>
    <submittedName>
        <fullName evidence="2">Uncharacterized protein</fullName>
    </submittedName>
</protein>
<dbReference type="Proteomes" id="UP000799778">
    <property type="component" value="Unassembled WGS sequence"/>
</dbReference>
<dbReference type="RefSeq" id="XP_033386015.1">
    <property type="nucleotide sequence ID" value="XM_033521325.1"/>
</dbReference>
<accession>A0A6A5XXJ6</accession>
<organism evidence="2 3">
    <name type="scientific">Aaosphaeria arxii CBS 175.79</name>
    <dbReference type="NCBI Taxonomy" id="1450172"/>
    <lineage>
        <taxon>Eukaryota</taxon>
        <taxon>Fungi</taxon>
        <taxon>Dikarya</taxon>
        <taxon>Ascomycota</taxon>
        <taxon>Pezizomycotina</taxon>
        <taxon>Dothideomycetes</taxon>
        <taxon>Pleosporomycetidae</taxon>
        <taxon>Pleosporales</taxon>
        <taxon>Pleosporales incertae sedis</taxon>
        <taxon>Aaosphaeria</taxon>
    </lineage>
</organism>
<reference evidence="2" key="1">
    <citation type="journal article" date="2020" name="Stud. Mycol.">
        <title>101 Dothideomycetes genomes: a test case for predicting lifestyles and emergence of pathogens.</title>
        <authorList>
            <person name="Haridas S."/>
            <person name="Albert R."/>
            <person name="Binder M."/>
            <person name="Bloem J."/>
            <person name="Labutti K."/>
            <person name="Salamov A."/>
            <person name="Andreopoulos B."/>
            <person name="Baker S."/>
            <person name="Barry K."/>
            <person name="Bills G."/>
            <person name="Bluhm B."/>
            <person name="Cannon C."/>
            <person name="Castanera R."/>
            <person name="Culley D."/>
            <person name="Daum C."/>
            <person name="Ezra D."/>
            <person name="Gonzalez J."/>
            <person name="Henrissat B."/>
            <person name="Kuo A."/>
            <person name="Liang C."/>
            <person name="Lipzen A."/>
            <person name="Lutzoni F."/>
            <person name="Magnuson J."/>
            <person name="Mondo S."/>
            <person name="Nolan M."/>
            <person name="Ohm R."/>
            <person name="Pangilinan J."/>
            <person name="Park H.-J."/>
            <person name="Ramirez L."/>
            <person name="Alfaro M."/>
            <person name="Sun H."/>
            <person name="Tritt A."/>
            <person name="Yoshinaga Y."/>
            <person name="Zwiers L.-H."/>
            <person name="Turgeon B."/>
            <person name="Goodwin S."/>
            <person name="Spatafora J."/>
            <person name="Crous P."/>
            <person name="Grigoriev I."/>
        </authorList>
    </citation>
    <scope>NUCLEOTIDE SEQUENCE</scope>
    <source>
        <strain evidence="2">CBS 175.79</strain>
    </source>
</reference>
<feature type="compositionally biased region" description="Acidic residues" evidence="1">
    <location>
        <begin position="13"/>
        <end position="23"/>
    </location>
</feature>
<evidence type="ECO:0000313" key="2">
    <source>
        <dbReference type="EMBL" id="KAF2017676.1"/>
    </source>
</evidence>
<evidence type="ECO:0000313" key="3">
    <source>
        <dbReference type="Proteomes" id="UP000799778"/>
    </source>
</evidence>
<gene>
    <name evidence="2" type="ORF">BU24DRAFT_156139</name>
</gene>
<dbReference type="AlphaFoldDB" id="A0A6A5XXJ6"/>
<name>A0A6A5XXJ6_9PLEO</name>